<feature type="region of interest" description="Disordered" evidence="2">
    <location>
        <begin position="1"/>
        <end position="29"/>
    </location>
</feature>
<dbReference type="AlphaFoldDB" id="A0A3P9HFJ3"/>
<evidence type="ECO:0000313" key="5">
    <source>
        <dbReference type="Proteomes" id="UP000265200"/>
    </source>
</evidence>
<reference evidence="4" key="4">
    <citation type="submission" date="2025-09" db="UniProtKB">
        <authorList>
            <consortium name="Ensembl"/>
        </authorList>
    </citation>
    <scope>IDENTIFICATION</scope>
    <source>
        <strain evidence="4">HSOK</strain>
    </source>
</reference>
<keyword evidence="1" id="KW-0175">Coiled coil</keyword>
<accession>A0A3P9HFJ3</accession>
<dbReference type="CDD" id="cd09076">
    <property type="entry name" value="L1-EN"/>
    <property type="match status" value="1"/>
</dbReference>
<feature type="coiled-coil region" evidence="1">
    <location>
        <begin position="350"/>
        <end position="378"/>
    </location>
</feature>
<organism evidence="4 5">
    <name type="scientific">Oryzias latipes</name>
    <name type="common">Japanese rice fish</name>
    <name type="synonym">Japanese killifish</name>
    <dbReference type="NCBI Taxonomy" id="8090"/>
    <lineage>
        <taxon>Eukaryota</taxon>
        <taxon>Metazoa</taxon>
        <taxon>Chordata</taxon>
        <taxon>Craniata</taxon>
        <taxon>Vertebrata</taxon>
        <taxon>Euteleostomi</taxon>
        <taxon>Actinopterygii</taxon>
        <taxon>Neopterygii</taxon>
        <taxon>Teleostei</taxon>
        <taxon>Neoteleostei</taxon>
        <taxon>Acanthomorphata</taxon>
        <taxon>Ovalentaria</taxon>
        <taxon>Atherinomorphae</taxon>
        <taxon>Beloniformes</taxon>
        <taxon>Adrianichthyidae</taxon>
        <taxon>Oryziinae</taxon>
        <taxon>Oryzias</taxon>
    </lineage>
</organism>
<dbReference type="Gene3D" id="3.60.10.10">
    <property type="entry name" value="Endonuclease/exonuclease/phosphatase"/>
    <property type="match status" value="1"/>
</dbReference>
<reference evidence="4 5" key="2">
    <citation type="submission" date="2017-04" db="EMBL/GenBank/DDBJ databases">
        <title>CpG methylation of centromeres and impact of large insertions on vertebrate speciation.</title>
        <authorList>
            <person name="Ichikawa K."/>
            <person name="Yoshimura J."/>
            <person name="Morishita S."/>
        </authorList>
    </citation>
    <scope>NUCLEOTIDE SEQUENCE</scope>
    <source>
        <strain evidence="4 5">HSOK</strain>
    </source>
</reference>
<sequence>MVHTHNMNTLNTQRPSVPGSRKAEGAKNPRVSRVQLNVCTYNVRTLKDPEKEEELEQELTGFKWDVIGLSETRKKGEQLKQLQSGHVLYTIGENESVGGVGLLVNKNIKDRVIEYEGEGSRVTSLTLKVNSKYQLQVIQVYAPTSSHSDEEVEELYEEIGKSMKKNKSQYKIVMGDFNAKVGQHHQSDGATVGKFGLGERNERGTRLVQFAKSKGLKIGNTFYRKRKNRKWTWISPNGETRNEIDYILANKNMIQNVNVIKRVNIGSDHRMVRSKIKMNTRLERMKTMRPKGVKVNINTLKQKENEFQLKLQNRFEALQEEDSVEEMALITKTIKDCAMETAGKEGRRREEKLKQETEKLLKERRAMAKKDLNDQERREYNKLCQTIRKRLREDLREHNTRRVKEAIESGKGLKRAKEKGYKVLISALKEQDGITNRERILERCAEFYETLYKDAAQNIRKEEAEDVPSILDNEIEHAIKGMKNNKAPGEDQIVIEMLKAGGEVVRSKLRTLFNKVITEEKVPNEWKNAIITLIFKKGDKKDLANYRPI</sequence>
<proteinExistence type="predicted"/>
<reference key="1">
    <citation type="journal article" date="2007" name="Nature">
        <title>The medaka draft genome and insights into vertebrate genome evolution.</title>
        <authorList>
            <person name="Kasahara M."/>
            <person name="Naruse K."/>
            <person name="Sasaki S."/>
            <person name="Nakatani Y."/>
            <person name="Qu W."/>
            <person name="Ahsan B."/>
            <person name="Yamada T."/>
            <person name="Nagayasu Y."/>
            <person name="Doi K."/>
            <person name="Kasai Y."/>
            <person name="Jindo T."/>
            <person name="Kobayashi D."/>
            <person name="Shimada A."/>
            <person name="Toyoda A."/>
            <person name="Kuroki Y."/>
            <person name="Fujiyama A."/>
            <person name="Sasaki T."/>
            <person name="Shimizu A."/>
            <person name="Asakawa S."/>
            <person name="Shimizu N."/>
            <person name="Hashimoto S."/>
            <person name="Yang J."/>
            <person name="Lee Y."/>
            <person name="Matsushima K."/>
            <person name="Sugano S."/>
            <person name="Sakaizumi M."/>
            <person name="Narita T."/>
            <person name="Ohishi K."/>
            <person name="Haga S."/>
            <person name="Ohta F."/>
            <person name="Nomoto H."/>
            <person name="Nogata K."/>
            <person name="Morishita T."/>
            <person name="Endo T."/>
            <person name="Shin-I T."/>
            <person name="Takeda H."/>
            <person name="Morishita S."/>
            <person name="Kohara Y."/>
        </authorList>
    </citation>
    <scope>NUCLEOTIDE SEQUENCE [LARGE SCALE GENOMIC DNA]</scope>
    <source>
        <strain>Hd-rR</strain>
    </source>
</reference>
<dbReference type="Ensembl" id="ENSORLT00015004042.1">
    <property type="protein sequence ID" value="ENSORLP00015006547.1"/>
    <property type="gene ID" value="ENSORLG00015007384.1"/>
</dbReference>
<evidence type="ECO:0000256" key="2">
    <source>
        <dbReference type="SAM" id="MobiDB-lite"/>
    </source>
</evidence>
<protein>
    <recommendedName>
        <fullName evidence="3">Endonuclease/exonuclease/phosphatase domain-containing protein</fullName>
    </recommendedName>
</protein>
<dbReference type="InterPro" id="IPR005135">
    <property type="entry name" value="Endo/exonuclease/phosphatase"/>
</dbReference>
<dbReference type="Pfam" id="PF03372">
    <property type="entry name" value="Exo_endo_phos"/>
    <property type="match status" value="1"/>
</dbReference>
<dbReference type="Proteomes" id="UP000265200">
    <property type="component" value="Chromosome 1"/>
</dbReference>
<dbReference type="SUPFAM" id="SSF56219">
    <property type="entry name" value="DNase I-like"/>
    <property type="match status" value="1"/>
</dbReference>
<dbReference type="GO" id="GO:0003824">
    <property type="term" value="F:catalytic activity"/>
    <property type="evidence" value="ECO:0007669"/>
    <property type="project" value="InterPro"/>
</dbReference>
<evidence type="ECO:0000259" key="3">
    <source>
        <dbReference type="Pfam" id="PF03372"/>
    </source>
</evidence>
<feature type="domain" description="Endonuclease/exonuclease/phosphatase" evidence="3">
    <location>
        <begin position="39"/>
        <end position="269"/>
    </location>
</feature>
<dbReference type="InterPro" id="IPR036691">
    <property type="entry name" value="Endo/exonu/phosph_ase_sf"/>
</dbReference>
<evidence type="ECO:0000313" key="4">
    <source>
        <dbReference type="Ensembl" id="ENSORLP00015006547.1"/>
    </source>
</evidence>
<dbReference type="PANTHER" id="PTHR19446">
    <property type="entry name" value="REVERSE TRANSCRIPTASES"/>
    <property type="match status" value="1"/>
</dbReference>
<reference evidence="4" key="3">
    <citation type="submission" date="2025-08" db="UniProtKB">
        <authorList>
            <consortium name="Ensembl"/>
        </authorList>
    </citation>
    <scope>IDENTIFICATION</scope>
    <source>
        <strain evidence="4">HSOK</strain>
    </source>
</reference>
<feature type="compositionally biased region" description="Polar residues" evidence="2">
    <location>
        <begin position="1"/>
        <end position="15"/>
    </location>
</feature>
<name>A0A3P9HFJ3_ORYLA</name>
<evidence type="ECO:0000256" key="1">
    <source>
        <dbReference type="SAM" id="Coils"/>
    </source>
</evidence>